<gene>
    <name evidence="1" type="ORF">AAP_04969</name>
</gene>
<dbReference type="Proteomes" id="UP000242877">
    <property type="component" value="Unassembled WGS sequence"/>
</dbReference>
<sequence length="103" mass="11960">MDLILGLPDVAVIRAFLDSIRRRFSRRTDTRKHSTREIYNPSALMEPNIFQYIEGNTFGPEETLQNLNVNGTENIPILLDLGTLTPDLREQYEHHRSDEHGIR</sequence>
<accession>A0A167W4Q8</accession>
<dbReference type="EMBL" id="AZGZ01000026">
    <property type="protein sequence ID" value="KZZ88397.1"/>
    <property type="molecule type" value="Genomic_DNA"/>
</dbReference>
<evidence type="ECO:0000313" key="1">
    <source>
        <dbReference type="EMBL" id="KZZ88397.1"/>
    </source>
</evidence>
<protein>
    <submittedName>
        <fullName evidence="1">Uncharacterized protein</fullName>
    </submittedName>
</protein>
<keyword evidence="2" id="KW-1185">Reference proteome</keyword>
<dbReference type="VEuPathDB" id="FungiDB:AAP_04969"/>
<name>A0A167W4Q8_9EURO</name>
<proteinExistence type="predicted"/>
<evidence type="ECO:0000313" key="2">
    <source>
        <dbReference type="Proteomes" id="UP000242877"/>
    </source>
</evidence>
<comment type="caution">
    <text evidence="1">The sequence shown here is derived from an EMBL/GenBank/DDBJ whole genome shotgun (WGS) entry which is preliminary data.</text>
</comment>
<reference evidence="1 2" key="1">
    <citation type="journal article" date="2016" name="Genome Biol. Evol.">
        <title>Divergent and convergent evolution of fungal pathogenicity.</title>
        <authorList>
            <person name="Shang Y."/>
            <person name="Xiao G."/>
            <person name="Zheng P."/>
            <person name="Cen K."/>
            <person name="Zhan S."/>
            <person name="Wang C."/>
        </authorList>
    </citation>
    <scope>NUCLEOTIDE SEQUENCE [LARGE SCALE GENOMIC DNA]</scope>
    <source>
        <strain evidence="1 2">ARSEF 7405</strain>
    </source>
</reference>
<dbReference type="AlphaFoldDB" id="A0A167W4Q8"/>
<organism evidence="1 2">
    <name type="scientific">Ascosphaera apis ARSEF 7405</name>
    <dbReference type="NCBI Taxonomy" id="392613"/>
    <lineage>
        <taxon>Eukaryota</taxon>
        <taxon>Fungi</taxon>
        <taxon>Dikarya</taxon>
        <taxon>Ascomycota</taxon>
        <taxon>Pezizomycotina</taxon>
        <taxon>Eurotiomycetes</taxon>
        <taxon>Eurotiomycetidae</taxon>
        <taxon>Onygenales</taxon>
        <taxon>Ascosphaeraceae</taxon>
        <taxon>Ascosphaera</taxon>
    </lineage>
</organism>
<dbReference type="OrthoDB" id="10516213at2759"/>